<feature type="domain" description="GAG-pre-integrase" evidence="1">
    <location>
        <begin position="47"/>
        <end position="84"/>
    </location>
</feature>
<protein>
    <recommendedName>
        <fullName evidence="1">GAG-pre-integrase domain-containing protein</fullName>
    </recommendedName>
</protein>
<organism evidence="2 3">
    <name type="scientific">Lactuca sativa</name>
    <name type="common">Garden lettuce</name>
    <dbReference type="NCBI Taxonomy" id="4236"/>
    <lineage>
        <taxon>Eukaryota</taxon>
        <taxon>Viridiplantae</taxon>
        <taxon>Streptophyta</taxon>
        <taxon>Embryophyta</taxon>
        <taxon>Tracheophyta</taxon>
        <taxon>Spermatophyta</taxon>
        <taxon>Magnoliopsida</taxon>
        <taxon>eudicotyledons</taxon>
        <taxon>Gunneridae</taxon>
        <taxon>Pentapetalae</taxon>
        <taxon>asterids</taxon>
        <taxon>campanulids</taxon>
        <taxon>Asterales</taxon>
        <taxon>Asteraceae</taxon>
        <taxon>Cichorioideae</taxon>
        <taxon>Cichorieae</taxon>
        <taxon>Lactucinae</taxon>
        <taxon>Lactuca</taxon>
    </lineage>
</organism>
<dbReference type="AlphaFoldDB" id="A0A9R1VQE7"/>
<gene>
    <name evidence="2" type="ORF">LSAT_V11C400182570</name>
</gene>
<accession>A0A9R1VQE7</accession>
<dbReference type="EMBL" id="NBSK02000004">
    <property type="protein sequence ID" value="KAJ0210620.1"/>
    <property type="molecule type" value="Genomic_DNA"/>
</dbReference>
<evidence type="ECO:0000313" key="2">
    <source>
        <dbReference type="EMBL" id="KAJ0210620.1"/>
    </source>
</evidence>
<comment type="caution">
    <text evidence="2">The sequence shown here is derived from an EMBL/GenBank/DDBJ whole genome shotgun (WGS) entry which is preliminary data.</text>
</comment>
<name>A0A9R1VQE7_LACSA</name>
<proteinExistence type="predicted"/>
<sequence>MRYAAYEVLFNKREGNVVVKKNINVLTKNRQNDIYVLNMFSTDNCLRHFFFSHPQSHLNWLWHKRLSHMNFKNISKILRDQLVR</sequence>
<dbReference type="Proteomes" id="UP000235145">
    <property type="component" value="Unassembled WGS sequence"/>
</dbReference>
<dbReference type="InterPro" id="IPR025724">
    <property type="entry name" value="GAG-pre-integrase_dom"/>
</dbReference>
<evidence type="ECO:0000259" key="1">
    <source>
        <dbReference type="Pfam" id="PF13976"/>
    </source>
</evidence>
<reference evidence="2 3" key="1">
    <citation type="journal article" date="2017" name="Nat. Commun.">
        <title>Genome assembly with in vitro proximity ligation data and whole-genome triplication in lettuce.</title>
        <authorList>
            <person name="Reyes-Chin-Wo S."/>
            <person name="Wang Z."/>
            <person name="Yang X."/>
            <person name="Kozik A."/>
            <person name="Arikit S."/>
            <person name="Song C."/>
            <person name="Xia L."/>
            <person name="Froenicke L."/>
            <person name="Lavelle D.O."/>
            <person name="Truco M.J."/>
            <person name="Xia R."/>
            <person name="Zhu S."/>
            <person name="Xu C."/>
            <person name="Xu H."/>
            <person name="Xu X."/>
            <person name="Cox K."/>
            <person name="Korf I."/>
            <person name="Meyers B.C."/>
            <person name="Michelmore R.W."/>
        </authorList>
    </citation>
    <scope>NUCLEOTIDE SEQUENCE [LARGE SCALE GENOMIC DNA]</scope>
    <source>
        <strain evidence="3">cv. Salinas</strain>
        <tissue evidence="2">Seedlings</tissue>
    </source>
</reference>
<evidence type="ECO:0000313" key="3">
    <source>
        <dbReference type="Proteomes" id="UP000235145"/>
    </source>
</evidence>
<dbReference type="Pfam" id="PF13976">
    <property type="entry name" value="gag_pre-integrs"/>
    <property type="match status" value="1"/>
</dbReference>
<keyword evidence="3" id="KW-1185">Reference proteome</keyword>